<accession>A0A4S8QG45</accession>
<feature type="region of interest" description="Disordered" evidence="5">
    <location>
        <begin position="34"/>
        <end position="53"/>
    </location>
</feature>
<protein>
    <submittedName>
        <fullName evidence="7">ABC transporter ATP-binding protein</fullName>
    </submittedName>
</protein>
<dbReference type="InterPro" id="IPR003593">
    <property type="entry name" value="AAA+_ATPase"/>
</dbReference>
<reference evidence="7 8" key="2">
    <citation type="submission" date="2019-05" db="EMBL/GenBank/DDBJ databases">
        <title>Glycomyces buryatensis sp. nov.</title>
        <authorList>
            <person name="Nikitina E."/>
        </authorList>
    </citation>
    <scope>NUCLEOTIDE SEQUENCE [LARGE SCALE GENOMIC DNA]</scope>
    <source>
        <strain evidence="7 8">18</strain>
    </source>
</reference>
<dbReference type="InterPro" id="IPR017871">
    <property type="entry name" value="ABC_transporter-like_CS"/>
</dbReference>
<evidence type="ECO:0000256" key="5">
    <source>
        <dbReference type="SAM" id="MobiDB-lite"/>
    </source>
</evidence>
<keyword evidence="4 7" id="KW-0067">ATP-binding</keyword>
<organism evidence="7 8">
    <name type="scientific">Glycomyces buryatensis</name>
    <dbReference type="NCBI Taxonomy" id="2570927"/>
    <lineage>
        <taxon>Bacteria</taxon>
        <taxon>Bacillati</taxon>
        <taxon>Actinomycetota</taxon>
        <taxon>Actinomycetes</taxon>
        <taxon>Glycomycetales</taxon>
        <taxon>Glycomycetaceae</taxon>
        <taxon>Glycomyces</taxon>
    </lineage>
</organism>
<evidence type="ECO:0000259" key="6">
    <source>
        <dbReference type="PROSITE" id="PS50893"/>
    </source>
</evidence>
<feature type="domain" description="ABC transporter" evidence="6">
    <location>
        <begin position="102"/>
        <end position="327"/>
    </location>
</feature>
<dbReference type="Gene3D" id="3.40.50.300">
    <property type="entry name" value="P-loop containing nucleotide triphosphate hydrolases"/>
    <property type="match status" value="1"/>
</dbReference>
<dbReference type="GO" id="GO:0016887">
    <property type="term" value="F:ATP hydrolysis activity"/>
    <property type="evidence" value="ECO:0007669"/>
    <property type="project" value="InterPro"/>
</dbReference>
<gene>
    <name evidence="7" type="ORF">FAB82_01285</name>
</gene>
<dbReference type="SMART" id="SM00382">
    <property type="entry name" value="AAA"/>
    <property type="match status" value="1"/>
</dbReference>
<comment type="caution">
    <text evidence="7">The sequence shown here is derived from an EMBL/GenBank/DDBJ whole genome shotgun (WGS) entry which is preliminary data.</text>
</comment>
<keyword evidence="2" id="KW-0813">Transport</keyword>
<dbReference type="PANTHER" id="PTHR43335:SF4">
    <property type="entry name" value="ABC TRANSPORTER, ATP-BINDING PROTEIN"/>
    <property type="match status" value="1"/>
</dbReference>
<evidence type="ECO:0000256" key="4">
    <source>
        <dbReference type="ARBA" id="ARBA00022840"/>
    </source>
</evidence>
<dbReference type="InterPro" id="IPR003439">
    <property type="entry name" value="ABC_transporter-like_ATP-bd"/>
</dbReference>
<dbReference type="GO" id="GO:0005524">
    <property type="term" value="F:ATP binding"/>
    <property type="evidence" value="ECO:0007669"/>
    <property type="project" value="UniProtKB-KW"/>
</dbReference>
<sequence length="348" mass="36993">MSRASRSRSRWTATSFSRSARRYRCHSATTTAAASSARIPAGSGPAGRAASTANSAKTTAIAARRPLIGPGYASAAFTFVADSGDHRRLLGDRRFSYGCNVIEVSNLSKRYRGGTAVDDLSFTVEPGRVTGFLGPNGAGKSTTIRLILGLDRPTSGHATVNGRPYASLARPLHEVGALLEAGDLHPTRTAREHLRWLARSNGIGERRIGEVLEETGMAGAAGKRAKTFSLGMKQRLGVAAALLGDPGVLILDEPVNGLDPEGVVWIRNLMKRLAAEGRTVLVSSHLMAEMALTAQHLVVIGRGRLLVDEPMEKFLASHSGASLEEAFMTLTSESVDYRSGTSRTGNTR</sequence>
<dbReference type="OrthoDB" id="9804819at2"/>
<dbReference type="EMBL" id="STGY01000004">
    <property type="protein sequence ID" value="THV43340.1"/>
    <property type="molecule type" value="Genomic_DNA"/>
</dbReference>
<dbReference type="Pfam" id="PF00005">
    <property type="entry name" value="ABC_tran"/>
    <property type="match status" value="1"/>
</dbReference>
<dbReference type="PANTHER" id="PTHR43335">
    <property type="entry name" value="ABC TRANSPORTER, ATP-BINDING PROTEIN"/>
    <property type="match status" value="1"/>
</dbReference>
<comment type="similarity">
    <text evidence="1">Belongs to the ABC transporter superfamily.</text>
</comment>
<keyword evidence="3" id="KW-0547">Nucleotide-binding</keyword>
<dbReference type="PROSITE" id="PS50893">
    <property type="entry name" value="ABC_TRANSPORTER_2"/>
    <property type="match status" value="1"/>
</dbReference>
<evidence type="ECO:0000313" key="7">
    <source>
        <dbReference type="EMBL" id="THV43340.1"/>
    </source>
</evidence>
<dbReference type="CDD" id="cd03268">
    <property type="entry name" value="ABC_BcrA_bacitracin_resist"/>
    <property type="match status" value="1"/>
</dbReference>
<name>A0A4S8QG45_9ACTN</name>
<dbReference type="PROSITE" id="PS00211">
    <property type="entry name" value="ABC_TRANSPORTER_1"/>
    <property type="match status" value="1"/>
</dbReference>
<evidence type="ECO:0000313" key="8">
    <source>
        <dbReference type="Proteomes" id="UP000308760"/>
    </source>
</evidence>
<evidence type="ECO:0000256" key="2">
    <source>
        <dbReference type="ARBA" id="ARBA00022448"/>
    </source>
</evidence>
<evidence type="ECO:0000256" key="3">
    <source>
        <dbReference type="ARBA" id="ARBA00022741"/>
    </source>
</evidence>
<proteinExistence type="inferred from homology"/>
<keyword evidence="8" id="KW-1185">Reference proteome</keyword>
<dbReference type="Proteomes" id="UP000308760">
    <property type="component" value="Unassembled WGS sequence"/>
</dbReference>
<evidence type="ECO:0000256" key="1">
    <source>
        <dbReference type="ARBA" id="ARBA00005417"/>
    </source>
</evidence>
<dbReference type="SUPFAM" id="SSF52540">
    <property type="entry name" value="P-loop containing nucleoside triphosphate hydrolases"/>
    <property type="match status" value="1"/>
</dbReference>
<reference evidence="8" key="1">
    <citation type="submission" date="2019-04" db="EMBL/GenBank/DDBJ databases">
        <title>Nocardioides xinjiangensis sp. nov.</title>
        <authorList>
            <person name="Liu S."/>
        </authorList>
    </citation>
    <scope>NUCLEOTIDE SEQUENCE [LARGE SCALE GENOMIC DNA]</scope>
    <source>
        <strain evidence="8">18</strain>
    </source>
</reference>
<dbReference type="InterPro" id="IPR027417">
    <property type="entry name" value="P-loop_NTPase"/>
</dbReference>
<dbReference type="AlphaFoldDB" id="A0A4S8QG45"/>